<keyword evidence="3" id="KW-1185">Reference proteome</keyword>
<accession>A0A1R3GLX9</accession>
<name>A0A1R3GLX9_COCAP</name>
<evidence type="ECO:0000256" key="1">
    <source>
        <dbReference type="SAM" id="MobiDB-lite"/>
    </source>
</evidence>
<comment type="caution">
    <text evidence="2">The sequence shown here is derived from an EMBL/GenBank/DDBJ whole genome shotgun (WGS) entry which is preliminary data.</text>
</comment>
<evidence type="ECO:0000313" key="2">
    <source>
        <dbReference type="EMBL" id="OMO59066.1"/>
    </source>
</evidence>
<gene>
    <name evidence="2" type="ORF">CCACVL1_25099</name>
</gene>
<dbReference type="Proteomes" id="UP000188268">
    <property type="component" value="Unassembled WGS sequence"/>
</dbReference>
<dbReference type="AlphaFoldDB" id="A0A1R3GLX9"/>
<organism evidence="2 3">
    <name type="scientific">Corchorus capsularis</name>
    <name type="common">Jute</name>
    <dbReference type="NCBI Taxonomy" id="210143"/>
    <lineage>
        <taxon>Eukaryota</taxon>
        <taxon>Viridiplantae</taxon>
        <taxon>Streptophyta</taxon>
        <taxon>Embryophyta</taxon>
        <taxon>Tracheophyta</taxon>
        <taxon>Spermatophyta</taxon>
        <taxon>Magnoliopsida</taxon>
        <taxon>eudicotyledons</taxon>
        <taxon>Gunneridae</taxon>
        <taxon>Pentapetalae</taxon>
        <taxon>rosids</taxon>
        <taxon>malvids</taxon>
        <taxon>Malvales</taxon>
        <taxon>Malvaceae</taxon>
        <taxon>Grewioideae</taxon>
        <taxon>Apeibeae</taxon>
        <taxon>Corchorus</taxon>
    </lineage>
</organism>
<dbReference type="Gramene" id="OMO59066">
    <property type="protein sequence ID" value="OMO59066"/>
    <property type="gene ID" value="CCACVL1_25099"/>
</dbReference>
<protein>
    <submittedName>
        <fullName evidence="2">Uncharacterized protein</fullName>
    </submittedName>
</protein>
<feature type="region of interest" description="Disordered" evidence="1">
    <location>
        <begin position="1"/>
        <end position="29"/>
    </location>
</feature>
<sequence>MAGRVGGKVWGRRVGAALDPRQPRTRVES</sequence>
<reference evidence="2 3" key="1">
    <citation type="submission" date="2013-09" db="EMBL/GenBank/DDBJ databases">
        <title>Corchorus capsularis genome sequencing.</title>
        <authorList>
            <person name="Alam M."/>
            <person name="Haque M.S."/>
            <person name="Islam M.S."/>
            <person name="Emdad E.M."/>
            <person name="Islam M.M."/>
            <person name="Ahmed B."/>
            <person name="Halim A."/>
            <person name="Hossen Q.M.M."/>
            <person name="Hossain M.Z."/>
            <person name="Ahmed R."/>
            <person name="Khan M.M."/>
            <person name="Islam R."/>
            <person name="Rashid M.M."/>
            <person name="Khan S.A."/>
            <person name="Rahman M.S."/>
            <person name="Alam M."/>
        </authorList>
    </citation>
    <scope>NUCLEOTIDE SEQUENCE [LARGE SCALE GENOMIC DNA]</scope>
    <source>
        <strain evidence="3">cv. CVL-1</strain>
        <tissue evidence="2">Whole seedling</tissue>
    </source>
</reference>
<dbReference type="EMBL" id="AWWV01014037">
    <property type="protein sequence ID" value="OMO59066.1"/>
    <property type="molecule type" value="Genomic_DNA"/>
</dbReference>
<evidence type="ECO:0000313" key="3">
    <source>
        <dbReference type="Proteomes" id="UP000188268"/>
    </source>
</evidence>
<proteinExistence type="predicted"/>